<reference evidence="3 4" key="1">
    <citation type="journal article" date="2019" name="Indoor Air">
        <title>Impacts of indoor surface finishes on bacterial viability.</title>
        <authorList>
            <person name="Hu J."/>
            <person name="Maamar S.B."/>
            <person name="Glawe A.J."/>
            <person name="Gottel N."/>
            <person name="Gilbert J.A."/>
            <person name="Hartmann E.M."/>
        </authorList>
    </citation>
    <scope>NUCLEOTIDE SEQUENCE [LARGE SCALE GENOMIC DNA]</scope>
    <source>
        <strain evidence="3 4">AF060A6</strain>
    </source>
</reference>
<gene>
    <name evidence="3" type="ORF">E1I69_22690</name>
</gene>
<proteinExistence type="inferred from homology"/>
<evidence type="ECO:0000256" key="2">
    <source>
        <dbReference type="ARBA" id="ARBA00023235"/>
    </source>
</evidence>
<evidence type="ECO:0000313" key="3">
    <source>
        <dbReference type="EMBL" id="THE09358.1"/>
    </source>
</evidence>
<dbReference type="InterPro" id="IPR018187">
    <property type="entry name" value="Asp/Glu_racemase_AS_1"/>
</dbReference>
<dbReference type="AlphaFoldDB" id="A0A4S3PJB7"/>
<dbReference type="PROSITE" id="PS00924">
    <property type="entry name" value="ASP_GLU_RACEMASE_2"/>
    <property type="match status" value="1"/>
</dbReference>
<accession>A0A4S3PJB7</accession>
<keyword evidence="2 3" id="KW-0413">Isomerase</keyword>
<comment type="caution">
    <text evidence="3">The sequence shown here is derived from an EMBL/GenBank/DDBJ whole genome shotgun (WGS) entry which is preliminary data.</text>
</comment>
<dbReference type="Proteomes" id="UP000306477">
    <property type="component" value="Unassembled WGS sequence"/>
</dbReference>
<dbReference type="InterPro" id="IPR001920">
    <property type="entry name" value="Asp/Glu_race"/>
</dbReference>
<dbReference type="EC" id="5.1.1.-" evidence="3"/>
<name>A0A4S3PJB7_9BACI</name>
<dbReference type="InterPro" id="IPR033134">
    <property type="entry name" value="Asp/Glu_racemase_AS_2"/>
</dbReference>
<dbReference type="EMBL" id="SLUB01000084">
    <property type="protein sequence ID" value="THE09358.1"/>
    <property type="molecule type" value="Genomic_DNA"/>
</dbReference>
<dbReference type="InterPro" id="IPR015942">
    <property type="entry name" value="Asp/Glu/hydantoin_racemase"/>
</dbReference>
<dbReference type="InterPro" id="IPR004380">
    <property type="entry name" value="Asp_race"/>
</dbReference>
<dbReference type="PROSITE" id="PS00923">
    <property type="entry name" value="ASP_GLU_RACEMASE_1"/>
    <property type="match status" value="1"/>
</dbReference>
<dbReference type="NCBIfam" id="TIGR00035">
    <property type="entry name" value="asp_race"/>
    <property type="match status" value="1"/>
</dbReference>
<keyword evidence="4" id="KW-1185">Reference proteome</keyword>
<dbReference type="SUPFAM" id="SSF53681">
    <property type="entry name" value="Aspartate/glutamate racemase"/>
    <property type="match status" value="2"/>
</dbReference>
<evidence type="ECO:0000256" key="1">
    <source>
        <dbReference type="ARBA" id="ARBA00007847"/>
    </source>
</evidence>
<comment type="similarity">
    <text evidence="1">Belongs to the aspartate/glutamate racemases family.</text>
</comment>
<dbReference type="Gene3D" id="3.40.50.1860">
    <property type="match status" value="2"/>
</dbReference>
<dbReference type="GO" id="GO:0047661">
    <property type="term" value="F:amino-acid racemase activity"/>
    <property type="evidence" value="ECO:0007669"/>
    <property type="project" value="InterPro"/>
</dbReference>
<dbReference type="Pfam" id="PF01177">
    <property type="entry name" value="Asp_Glu_race"/>
    <property type="match status" value="1"/>
</dbReference>
<sequence>MTKTLGIMGGMGPLATVDLMTKIIRLTPAQNDQDHIHMIVDNFPQIPDRTSAILGKGTNPLPLMIESAKRLETAGADWIAIACNTAHFYLDDIQASIKIPLMNMPKETVRFIDNAGLKTIALLATDGTLSTNLYQVSLHERGIAVVEPDKMTQESVMEGIYAVKSGNLEKGKKLLLQASKTVMNQGAEAIIAACTEIPLVLSEVDGIKVIDPTVIVAKKIVDMYYES</sequence>
<dbReference type="RefSeq" id="WP_136381800.1">
    <property type="nucleotide sequence ID" value="NZ_SLUB01000084.1"/>
</dbReference>
<organism evidence="3 4">
    <name type="scientific">Bacillus timonensis</name>
    <dbReference type="NCBI Taxonomy" id="1033734"/>
    <lineage>
        <taxon>Bacteria</taxon>
        <taxon>Bacillati</taxon>
        <taxon>Bacillota</taxon>
        <taxon>Bacilli</taxon>
        <taxon>Bacillales</taxon>
        <taxon>Bacillaceae</taxon>
        <taxon>Bacillus</taxon>
    </lineage>
</organism>
<dbReference type="PANTHER" id="PTHR21198">
    <property type="entry name" value="GLUTAMATE RACEMASE"/>
    <property type="match status" value="1"/>
</dbReference>
<evidence type="ECO:0000313" key="4">
    <source>
        <dbReference type="Proteomes" id="UP000306477"/>
    </source>
</evidence>
<protein>
    <submittedName>
        <fullName evidence="3">Amino acid racemase</fullName>
        <ecNumber evidence="3">5.1.1.-</ecNumber>
    </submittedName>
</protein>
<dbReference type="OrthoDB" id="9803739at2"/>
<dbReference type="PANTHER" id="PTHR21198:SF7">
    <property type="entry name" value="ASPARTATE-GLUTAMATE RACEMASE FAMILY"/>
    <property type="match status" value="1"/>
</dbReference>